<gene>
    <name evidence="2" type="ORF">PMAYCL1PPCAC_27360</name>
</gene>
<evidence type="ECO:0000256" key="1">
    <source>
        <dbReference type="SAM" id="SignalP"/>
    </source>
</evidence>
<protein>
    <recommendedName>
        <fullName evidence="4">Secreted protein</fullName>
    </recommendedName>
</protein>
<proteinExistence type="predicted"/>
<dbReference type="Proteomes" id="UP001328107">
    <property type="component" value="Unassembled WGS sequence"/>
</dbReference>
<feature type="signal peptide" evidence="1">
    <location>
        <begin position="1"/>
        <end position="21"/>
    </location>
</feature>
<reference evidence="3" key="1">
    <citation type="submission" date="2022-10" db="EMBL/GenBank/DDBJ databases">
        <title>Genome assembly of Pristionchus species.</title>
        <authorList>
            <person name="Yoshida K."/>
            <person name="Sommer R.J."/>
        </authorList>
    </citation>
    <scope>NUCLEOTIDE SEQUENCE [LARGE SCALE GENOMIC DNA]</scope>
    <source>
        <strain evidence="3">RS5460</strain>
    </source>
</reference>
<name>A0AAN5IAK3_9BILA</name>
<keyword evidence="3" id="KW-1185">Reference proteome</keyword>
<evidence type="ECO:0008006" key="4">
    <source>
        <dbReference type="Google" id="ProtNLM"/>
    </source>
</evidence>
<sequence>NIQMRLPALFLLLTLLALVHAAFDKDDAVRVVRIQLNYEQASTREVEQITKWSSLLKSSLLASLRFINKHWLICGGSEEDKKSATDCGKAHITGETLSDSHYRVNVTFVAERDPVKNAKVEATSTVFGVVQIGLKGGIFQYTNPLKILGKPTPTLVLTEKYFCYKGFRLTEDDKCVRDHRLADQPLVEVERPLTLRV</sequence>
<keyword evidence="1" id="KW-0732">Signal</keyword>
<feature type="non-terminal residue" evidence="2">
    <location>
        <position position="1"/>
    </location>
</feature>
<dbReference type="EMBL" id="BTRK01000006">
    <property type="protein sequence ID" value="GMR57165.1"/>
    <property type="molecule type" value="Genomic_DNA"/>
</dbReference>
<dbReference type="AlphaFoldDB" id="A0AAN5IAK3"/>
<organism evidence="2 3">
    <name type="scientific">Pristionchus mayeri</name>
    <dbReference type="NCBI Taxonomy" id="1317129"/>
    <lineage>
        <taxon>Eukaryota</taxon>
        <taxon>Metazoa</taxon>
        <taxon>Ecdysozoa</taxon>
        <taxon>Nematoda</taxon>
        <taxon>Chromadorea</taxon>
        <taxon>Rhabditida</taxon>
        <taxon>Rhabditina</taxon>
        <taxon>Diplogasteromorpha</taxon>
        <taxon>Diplogasteroidea</taxon>
        <taxon>Neodiplogasteridae</taxon>
        <taxon>Pristionchus</taxon>
    </lineage>
</organism>
<accession>A0AAN5IAK3</accession>
<comment type="caution">
    <text evidence="2">The sequence shown here is derived from an EMBL/GenBank/DDBJ whole genome shotgun (WGS) entry which is preliminary data.</text>
</comment>
<evidence type="ECO:0000313" key="2">
    <source>
        <dbReference type="EMBL" id="GMR57165.1"/>
    </source>
</evidence>
<feature type="chain" id="PRO_5042829001" description="Secreted protein" evidence="1">
    <location>
        <begin position="22"/>
        <end position="197"/>
    </location>
</feature>
<evidence type="ECO:0000313" key="3">
    <source>
        <dbReference type="Proteomes" id="UP001328107"/>
    </source>
</evidence>